<keyword evidence="2" id="KW-0564">Palmitate</keyword>
<keyword evidence="2" id="KW-1133">Transmembrane helix</keyword>
<comment type="function">
    <text evidence="2">May mediate accelerated ATP-independent bidirectional transbilayer migration of phospholipids upon binding calcium ions that results in a loss of phospholipid asymmetry in the plasma membrane.</text>
</comment>
<name>A0A151X6E2_9HYME</name>
<dbReference type="GO" id="GO:0017128">
    <property type="term" value="F:phospholipid scramblase activity"/>
    <property type="evidence" value="ECO:0007669"/>
    <property type="project" value="InterPro"/>
</dbReference>
<dbReference type="EMBL" id="KQ982482">
    <property type="protein sequence ID" value="KYQ55956.1"/>
    <property type="molecule type" value="Genomic_DNA"/>
</dbReference>
<protein>
    <recommendedName>
        <fullName evidence="2">Phospholipid scramblase</fullName>
    </recommendedName>
</protein>
<dbReference type="InterPro" id="IPR005552">
    <property type="entry name" value="Scramblase"/>
</dbReference>
<keyword evidence="2" id="KW-0106">Calcium</keyword>
<keyword evidence="2" id="KW-0812">Transmembrane</keyword>
<proteinExistence type="inferred from homology"/>
<dbReference type="Pfam" id="PF03803">
    <property type="entry name" value="Scramblase"/>
    <property type="match status" value="2"/>
</dbReference>
<reference evidence="4 5" key="1">
    <citation type="submission" date="2015-09" db="EMBL/GenBank/DDBJ databases">
        <title>Trachymyrmex zeteki WGS genome.</title>
        <authorList>
            <person name="Nygaard S."/>
            <person name="Hu H."/>
            <person name="Boomsma J."/>
            <person name="Zhang G."/>
        </authorList>
    </citation>
    <scope>NUCLEOTIDE SEQUENCE [LARGE SCALE GENOMIC DNA]</scope>
    <source>
        <strain evidence="4">Tzet28-1</strain>
        <tissue evidence="4">Whole body</tissue>
    </source>
</reference>
<feature type="compositionally biased region" description="Pro residues" evidence="3">
    <location>
        <begin position="20"/>
        <end position="31"/>
    </location>
</feature>
<dbReference type="AlphaFoldDB" id="A0A151X6E2"/>
<organism evidence="4 5">
    <name type="scientific">Mycetomoellerius zeteki</name>
    <dbReference type="NCBI Taxonomy" id="64791"/>
    <lineage>
        <taxon>Eukaryota</taxon>
        <taxon>Metazoa</taxon>
        <taxon>Ecdysozoa</taxon>
        <taxon>Arthropoda</taxon>
        <taxon>Hexapoda</taxon>
        <taxon>Insecta</taxon>
        <taxon>Pterygota</taxon>
        <taxon>Neoptera</taxon>
        <taxon>Endopterygota</taxon>
        <taxon>Hymenoptera</taxon>
        <taxon>Apocrita</taxon>
        <taxon>Aculeata</taxon>
        <taxon>Formicoidea</taxon>
        <taxon>Formicidae</taxon>
        <taxon>Myrmicinae</taxon>
        <taxon>Mycetomoellerius</taxon>
    </lineage>
</organism>
<dbReference type="Proteomes" id="UP000075809">
    <property type="component" value="Unassembled WGS sequence"/>
</dbReference>
<evidence type="ECO:0000256" key="1">
    <source>
        <dbReference type="ARBA" id="ARBA00005350"/>
    </source>
</evidence>
<dbReference type="GO" id="GO:0005886">
    <property type="term" value="C:plasma membrane"/>
    <property type="evidence" value="ECO:0007669"/>
    <property type="project" value="TreeGrafter"/>
</dbReference>
<dbReference type="PANTHER" id="PTHR23248:SF9">
    <property type="entry name" value="PHOSPHOLIPID SCRAMBLASE"/>
    <property type="match status" value="1"/>
</dbReference>
<comment type="similarity">
    <text evidence="1 2">Belongs to the phospholipid scramblase family.</text>
</comment>
<keyword evidence="5" id="KW-1185">Reference proteome</keyword>
<evidence type="ECO:0000256" key="2">
    <source>
        <dbReference type="RuleBase" id="RU363116"/>
    </source>
</evidence>
<dbReference type="STRING" id="64791.A0A151X6E2"/>
<evidence type="ECO:0000313" key="5">
    <source>
        <dbReference type="Proteomes" id="UP000075809"/>
    </source>
</evidence>
<feature type="transmembrane region" description="Helical" evidence="2">
    <location>
        <begin position="225"/>
        <end position="247"/>
    </location>
</feature>
<gene>
    <name evidence="4" type="ORF">ALC60_05239</name>
</gene>
<accession>A0A151X6E2</accession>
<comment type="cofactor">
    <cofactor evidence="2">
        <name>Ca(2+)</name>
        <dbReference type="ChEBI" id="CHEBI:29108"/>
    </cofactor>
</comment>
<evidence type="ECO:0000256" key="3">
    <source>
        <dbReference type="SAM" id="MobiDB-lite"/>
    </source>
</evidence>
<sequence length="256" mass="29330">MTDQKYYAPYPPVSGVGLQPPQPIATAPPQPGASMLPPGKRADVILKIQAVLQHALRKPTRLHLDTSARGWLPPNMTYPPGLEYLMGLDYLFVNQKIELLQAFTGWETKNKYVIMDNRGEPVFYMAEESGICWRLCVGSYRSCEFSIYDKNRHEVLRMIRPFRCDGCCCPCYLQQMTKVFVKSIDEKHRVGMIRKQWSGFAREMFTVSDMFGINFPRDLDVKIKAVLLGACILIVGIVKILQTITFLTKEMQRRKV</sequence>
<keyword evidence="2" id="KW-0449">Lipoprotein</keyword>
<feature type="region of interest" description="Disordered" evidence="3">
    <location>
        <begin position="12"/>
        <end position="33"/>
    </location>
</feature>
<dbReference type="PANTHER" id="PTHR23248">
    <property type="entry name" value="PHOSPHOLIPID SCRAMBLASE-RELATED"/>
    <property type="match status" value="1"/>
</dbReference>
<evidence type="ECO:0000313" key="4">
    <source>
        <dbReference type="EMBL" id="KYQ55956.1"/>
    </source>
</evidence>
<keyword evidence="2" id="KW-0472">Membrane</keyword>